<proteinExistence type="predicted"/>
<dbReference type="RefSeq" id="WP_056789723.1">
    <property type="nucleotide sequence ID" value="NZ_BMWJ01000002.1"/>
</dbReference>
<comment type="caution">
    <text evidence="1">The sequence shown here is derived from an EMBL/GenBank/DDBJ whole genome shotgun (WGS) entry which is preliminary data.</text>
</comment>
<sequence>MIPRISGGSDPVGQARRLARKGDWRTLWWLILSLPLPQAVGAAAYLKLRRWNSPSEADARLAALLTGIGTKEAARLGAELFDRTSVRLHTSLGVVNPAGFCLRHPVVALDLRGRDLHTSRLVTADRTGVRSTLYEGPAQHWSMCALDGETVIARREFDTGGHRGDTEIVEYTPGREAVLASGGGLLDAVVKPTATGWVVGTKMAGVALAVADGQQEQLDLRDFGMHSAALFAVDATGTRIAFASENRLLVTDSRLQPQHELVLDTTLRKQRFNAITFVGDTIVTAGWEEGLYRWQIIGDRIRGLHSGFGTAPRTMFRLHPVAPWNLLVAEGGNVNYHYDGTTLERSSAPDFLVPSGPDSEGDDLRGSRAVGKFLAAPYGRLAVYEGSLASRMRSTDDFYSTVVQDLEHPLHILVKPVLSLDSTDADRVRPHLAPPGGAAEMYPLTATERAVLEAAVEMCAWAPQVTGR</sequence>
<reference evidence="1 2" key="1">
    <citation type="submission" date="2021-03" db="EMBL/GenBank/DDBJ databases">
        <title>Sequencing the genomes of 1000 actinobacteria strains.</title>
        <authorList>
            <person name="Klenk H.-P."/>
        </authorList>
    </citation>
    <scope>NUCLEOTIDE SEQUENCE [LARGE SCALE GENOMIC DNA]</scope>
    <source>
        <strain evidence="1 2">DSM 40843</strain>
    </source>
</reference>
<dbReference type="EMBL" id="JAGINS010000001">
    <property type="protein sequence ID" value="MBP2358379.1"/>
    <property type="molecule type" value="Genomic_DNA"/>
</dbReference>
<protein>
    <submittedName>
        <fullName evidence="1">Uncharacterized protein</fullName>
    </submittedName>
</protein>
<keyword evidence="2" id="KW-1185">Reference proteome</keyword>
<evidence type="ECO:0000313" key="2">
    <source>
        <dbReference type="Proteomes" id="UP001519311"/>
    </source>
</evidence>
<evidence type="ECO:0000313" key="1">
    <source>
        <dbReference type="EMBL" id="MBP2358379.1"/>
    </source>
</evidence>
<organism evidence="1 2">
    <name type="scientific">Streptomyces clavifer</name>
    <dbReference type="NCBI Taxonomy" id="68188"/>
    <lineage>
        <taxon>Bacteria</taxon>
        <taxon>Bacillati</taxon>
        <taxon>Actinomycetota</taxon>
        <taxon>Actinomycetes</taxon>
        <taxon>Kitasatosporales</taxon>
        <taxon>Streptomycetaceae</taxon>
        <taxon>Streptomyces</taxon>
    </lineage>
</organism>
<gene>
    <name evidence="1" type="ORF">JOF59_000779</name>
</gene>
<name>A0ABS4V394_9ACTN</name>
<accession>A0ABS4V394</accession>
<dbReference type="Proteomes" id="UP001519311">
    <property type="component" value="Unassembled WGS sequence"/>
</dbReference>